<dbReference type="EMBL" id="CVQV01000007">
    <property type="protein sequence ID" value="CRK75576.1"/>
    <property type="molecule type" value="Genomic_DNA"/>
</dbReference>
<evidence type="ECO:0000256" key="1">
    <source>
        <dbReference type="ARBA" id="ARBA00010116"/>
    </source>
</evidence>
<proteinExistence type="inferred from homology"/>
<dbReference type="InterPro" id="IPR024519">
    <property type="entry name" value="IAT_beta"/>
</dbReference>
<accession>A0A0U1NLG9</accession>
<dbReference type="Gene3D" id="2.40.160.160">
    <property type="entry name" value="Inverse autotransporter, beta-domain"/>
    <property type="match status" value="1"/>
</dbReference>
<evidence type="ECO:0000313" key="4">
    <source>
        <dbReference type="EMBL" id="CRK75576.1"/>
    </source>
</evidence>
<dbReference type="InterPro" id="IPR051715">
    <property type="entry name" value="Intimin-Invasin_domain"/>
</dbReference>
<feature type="signal peptide" evidence="2">
    <location>
        <begin position="1"/>
        <end position="20"/>
    </location>
</feature>
<reference evidence="4 5" key="1">
    <citation type="submission" date="2015-04" db="EMBL/GenBank/DDBJ databases">
        <authorList>
            <person name="Syromyatnikov M.Y."/>
            <person name="Popov V.N."/>
        </authorList>
    </citation>
    <scope>NUCLEOTIDE SEQUENCE [LARGE SCALE GENOMIC DNA]</scope>
    <source>
        <strain evidence="4 5">CECT 5292</strain>
    </source>
</reference>
<dbReference type="AlphaFoldDB" id="A0A0U1NLG9"/>
<feature type="chain" id="PRO_5006712232" evidence="2">
    <location>
        <begin position="21"/>
        <end position="325"/>
    </location>
</feature>
<protein>
    <submittedName>
        <fullName evidence="4">Invasin</fullName>
    </submittedName>
</protein>
<evidence type="ECO:0000256" key="2">
    <source>
        <dbReference type="SAM" id="SignalP"/>
    </source>
</evidence>
<dbReference type="PANTHER" id="PTHR39576">
    <property type="entry name" value="ATTACHING AND EFFACING PROTEIN HOMOLOG-RELATED-RELATED"/>
    <property type="match status" value="1"/>
</dbReference>
<evidence type="ECO:0000259" key="3">
    <source>
        <dbReference type="Pfam" id="PF11924"/>
    </source>
</evidence>
<name>A0A0U1NLG9_9RHOB</name>
<dbReference type="InterPro" id="IPR038177">
    <property type="entry name" value="IAT_beta_sf"/>
</dbReference>
<keyword evidence="5" id="KW-1185">Reference proteome</keyword>
<feature type="domain" description="Inverse autotransporter beta-domain" evidence="3">
    <location>
        <begin position="36"/>
        <end position="309"/>
    </location>
</feature>
<dbReference type="Pfam" id="PF11924">
    <property type="entry name" value="IAT_beta"/>
    <property type="match status" value="1"/>
</dbReference>
<dbReference type="Proteomes" id="UP000048949">
    <property type="component" value="Unassembled WGS sequence"/>
</dbReference>
<organism evidence="4 5">
    <name type="scientific">Nereida ignava</name>
    <dbReference type="NCBI Taxonomy" id="282199"/>
    <lineage>
        <taxon>Bacteria</taxon>
        <taxon>Pseudomonadati</taxon>
        <taxon>Pseudomonadota</taxon>
        <taxon>Alphaproteobacteria</taxon>
        <taxon>Rhodobacterales</taxon>
        <taxon>Roseobacteraceae</taxon>
        <taxon>Nereida</taxon>
    </lineage>
</organism>
<dbReference type="OrthoDB" id="8320584at2"/>
<dbReference type="PANTHER" id="PTHR39576:SF2">
    <property type="entry name" value="ATTACHING AND EFFACING PROTEIN HOMOLOG-RELATED"/>
    <property type="match status" value="1"/>
</dbReference>
<dbReference type="GO" id="GO:0009279">
    <property type="term" value="C:cell outer membrane"/>
    <property type="evidence" value="ECO:0007669"/>
    <property type="project" value="TreeGrafter"/>
</dbReference>
<keyword evidence="2" id="KW-0732">Signal</keyword>
<comment type="similarity">
    <text evidence="1">Belongs to the intimin/invasin family.</text>
</comment>
<sequence>MRIFLPAAAILAAVPVSLNAESRFLSYELPSIVKNIAQGANNSERGKAAKQELGDFALGVVNNQVNLLEEAVIGGSRFTYLDFSIGSDIFGLDTGSDTKTELMAVYGLYEDENLFLFNQGSVVNFDGRNTYNLGIGARRISDDETVIVGANAFYDYEASSGHKRSSLGVELMTSMLEFRANKYNAITGTINYNGIDETALDGQDFKLTANLPYFYSSNIHFTSSEWKDGAGYKTETEQLGISAEVFPNVVVDVSRQKRDNTTSDTVASISYSIPLGTTPRVEKKMQDGKWSTKMKPIREKLYQPVQRENRIMKKAIKLGVTVSGY</sequence>
<evidence type="ECO:0000313" key="5">
    <source>
        <dbReference type="Proteomes" id="UP000048949"/>
    </source>
</evidence>
<gene>
    <name evidence="4" type="ORF">NIG5292_01626</name>
</gene>
<dbReference type="STRING" id="282199.GCA_001049735_01625"/>
<dbReference type="RefSeq" id="WP_048599005.1">
    <property type="nucleotide sequence ID" value="NZ_CVPC01000007.1"/>
</dbReference>